<evidence type="ECO:0000256" key="1">
    <source>
        <dbReference type="SAM" id="MobiDB-lite"/>
    </source>
</evidence>
<proteinExistence type="predicted"/>
<feature type="region of interest" description="Disordered" evidence="1">
    <location>
        <begin position="81"/>
        <end position="158"/>
    </location>
</feature>
<feature type="transmembrane region" description="Helical" evidence="2">
    <location>
        <begin position="305"/>
        <end position="326"/>
    </location>
</feature>
<evidence type="ECO:0000256" key="2">
    <source>
        <dbReference type="SAM" id="Phobius"/>
    </source>
</evidence>
<keyword evidence="4" id="KW-1185">Reference proteome</keyword>
<accession>A0ABW7UT41</accession>
<reference evidence="3 4" key="1">
    <citation type="submission" date="2024-10" db="EMBL/GenBank/DDBJ databases">
        <title>The Natural Products Discovery Center: Release of the First 8490 Sequenced Strains for Exploring Actinobacteria Biosynthetic Diversity.</title>
        <authorList>
            <person name="Kalkreuter E."/>
            <person name="Kautsar S.A."/>
            <person name="Yang D."/>
            <person name="Bader C.D."/>
            <person name="Teijaro C.N."/>
            <person name="Fluegel L."/>
            <person name="Davis C.M."/>
            <person name="Simpson J.R."/>
            <person name="Lauterbach L."/>
            <person name="Steele A.D."/>
            <person name="Gui C."/>
            <person name="Meng S."/>
            <person name="Li G."/>
            <person name="Viehrig K."/>
            <person name="Ye F."/>
            <person name="Su P."/>
            <person name="Kiefer A.F."/>
            <person name="Nichols A."/>
            <person name="Cepeda A.J."/>
            <person name="Yan W."/>
            <person name="Fan B."/>
            <person name="Jiang Y."/>
            <person name="Adhikari A."/>
            <person name="Zheng C.-J."/>
            <person name="Schuster L."/>
            <person name="Cowan T.M."/>
            <person name="Smanski M.J."/>
            <person name="Chevrette M.G."/>
            <person name="De Carvalho L.P.S."/>
            <person name="Shen B."/>
        </authorList>
    </citation>
    <scope>NUCLEOTIDE SEQUENCE [LARGE SCALE GENOMIC DNA]</scope>
    <source>
        <strain evidence="3 4">NPDC020327</strain>
    </source>
</reference>
<feature type="compositionally biased region" description="Low complexity" evidence="1">
    <location>
        <begin position="96"/>
        <end position="117"/>
    </location>
</feature>
<evidence type="ECO:0000313" key="3">
    <source>
        <dbReference type="EMBL" id="MFI1965785.1"/>
    </source>
</evidence>
<dbReference type="RefSeq" id="WP_398718588.1">
    <property type="nucleotide sequence ID" value="NZ_JBIRWE010000006.1"/>
</dbReference>
<dbReference type="Proteomes" id="UP001611548">
    <property type="component" value="Unassembled WGS sequence"/>
</dbReference>
<feature type="transmembrane region" description="Helical" evidence="2">
    <location>
        <begin position="265"/>
        <end position="293"/>
    </location>
</feature>
<dbReference type="EMBL" id="JBIRWE010000006">
    <property type="protein sequence ID" value="MFI1965785.1"/>
    <property type="molecule type" value="Genomic_DNA"/>
</dbReference>
<organism evidence="3 4">
    <name type="scientific">Streptomyces pathocidini</name>
    <dbReference type="NCBI Taxonomy" id="1650571"/>
    <lineage>
        <taxon>Bacteria</taxon>
        <taxon>Bacillati</taxon>
        <taxon>Actinomycetota</taxon>
        <taxon>Actinomycetes</taxon>
        <taxon>Kitasatosporales</taxon>
        <taxon>Streptomycetaceae</taxon>
        <taxon>Streptomyces</taxon>
    </lineage>
</organism>
<keyword evidence="2" id="KW-1133">Transmembrane helix</keyword>
<protein>
    <recommendedName>
        <fullName evidence="5">Integral membrane protein</fullName>
    </recommendedName>
</protein>
<name>A0ABW7UT41_9ACTN</name>
<keyword evidence="2" id="KW-0812">Transmembrane</keyword>
<evidence type="ECO:0000313" key="4">
    <source>
        <dbReference type="Proteomes" id="UP001611548"/>
    </source>
</evidence>
<comment type="caution">
    <text evidence="3">The sequence shown here is derived from an EMBL/GenBank/DDBJ whole genome shotgun (WGS) entry which is preliminary data.</text>
</comment>
<feature type="transmembrane region" description="Helical" evidence="2">
    <location>
        <begin position="346"/>
        <end position="364"/>
    </location>
</feature>
<feature type="compositionally biased region" description="Gly residues" evidence="1">
    <location>
        <begin position="81"/>
        <end position="95"/>
    </location>
</feature>
<evidence type="ECO:0008006" key="5">
    <source>
        <dbReference type="Google" id="ProtNLM"/>
    </source>
</evidence>
<gene>
    <name evidence="3" type="ORF">ACH429_17035</name>
</gene>
<sequence>MGIESDQLVFDYLCRVGDLAQRQLLPAAERMRLVAHLRSEIDQRRADAADSPAAVRKILGKLGTPADVVAAAGSSGTVGYGGGPLPEVPGGGGPEAPGLTGPAWPSSPSSPASSNGVVPPPRSGGFGGLGGRTTPPHLAGEGEVGPSDETPDWWRIEPGPFGSPGETVPGFVGGIEIPEILKPPPGAVPPQAPPAVGVEKIAEGGPGKGGGGRGRGRGVSRLVRRVLPGERAAGGASAGAVDGAAGTAGGVAPADGVARGRMNPLLVGAAALLVAGALLGNLIVLGVGWLLAYWTRKLSRPEAKLAVMGVPGAVAAGAIVWVWGRFEGRWGDPIPKGGMAAALTDTWPVAVRVAACASAAYLLWRASRLRRG</sequence>
<keyword evidence="2" id="KW-0472">Membrane</keyword>